<dbReference type="EMBL" id="JAKKPZ010000001">
    <property type="protein sequence ID" value="KAI1729259.1"/>
    <property type="molecule type" value="Genomic_DNA"/>
</dbReference>
<organism evidence="2 3">
    <name type="scientific">Ditylenchus destructor</name>
    <dbReference type="NCBI Taxonomy" id="166010"/>
    <lineage>
        <taxon>Eukaryota</taxon>
        <taxon>Metazoa</taxon>
        <taxon>Ecdysozoa</taxon>
        <taxon>Nematoda</taxon>
        <taxon>Chromadorea</taxon>
        <taxon>Rhabditida</taxon>
        <taxon>Tylenchina</taxon>
        <taxon>Tylenchomorpha</taxon>
        <taxon>Sphaerularioidea</taxon>
        <taxon>Anguinidae</taxon>
        <taxon>Anguininae</taxon>
        <taxon>Ditylenchus</taxon>
    </lineage>
</organism>
<keyword evidence="3" id="KW-1185">Reference proteome</keyword>
<dbReference type="AlphaFoldDB" id="A0AAD4R847"/>
<feature type="compositionally biased region" description="Basic and acidic residues" evidence="1">
    <location>
        <begin position="1"/>
        <end position="36"/>
    </location>
</feature>
<name>A0AAD4R847_9BILA</name>
<accession>A0AAD4R847</accession>
<feature type="compositionally biased region" description="Basic and acidic residues" evidence="1">
    <location>
        <begin position="55"/>
        <end position="67"/>
    </location>
</feature>
<protein>
    <submittedName>
        <fullName evidence="2">Uncharacterized protein</fullName>
    </submittedName>
</protein>
<comment type="caution">
    <text evidence="2">The sequence shown here is derived from an EMBL/GenBank/DDBJ whole genome shotgun (WGS) entry which is preliminary data.</text>
</comment>
<proteinExistence type="predicted"/>
<reference evidence="2" key="1">
    <citation type="submission" date="2022-01" db="EMBL/GenBank/DDBJ databases">
        <title>Genome Sequence Resource for Two Populations of Ditylenchus destructor, the Migratory Endoparasitic Phytonematode.</title>
        <authorList>
            <person name="Zhang H."/>
            <person name="Lin R."/>
            <person name="Xie B."/>
        </authorList>
    </citation>
    <scope>NUCLEOTIDE SEQUENCE</scope>
    <source>
        <strain evidence="2">BazhouSP</strain>
    </source>
</reference>
<evidence type="ECO:0000313" key="2">
    <source>
        <dbReference type="EMBL" id="KAI1729259.1"/>
    </source>
</evidence>
<gene>
    <name evidence="2" type="ORF">DdX_01489</name>
</gene>
<evidence type="ECO:0000313" key="3">
    <source>
        <dbReference type="Proteomes" id="UP001201812"/>
    </source>
</evidence>
<evidence type="ECO:0000256" key="1">
    <source>
        <dbReference type="SAM" id="MobiDB-lite"/>
    </source>
</evidence>
<sequence>MADEKEVVPDYSKFSEDSVPLPEREVKHTHPGRPDLDYEDTPVGPAPGVDLIPADEEKCENSPNEEK</sequence>
<feature type="region of interest" description="Disordered" evidence="1">
    <location>
        <begin position="1"/>
        <end position="67"/>
    </location>
</feature>
<dbReference type="Proteomes" id="UP001201812">
    <property type="component" value="Unassembled WGS sequence"/>
</dbReference>